<dbReference type="AlphaFoldDB" id="A0A410PX05"/>
<dbReference type="Pfam" id="PF06605">
    <property type="entry name" value="Prophage_tail"/>
    <property type="match status" value="1"/>
</dbReference>
<name>A0A410PX05_9FIRM</name>
<evidence type="ECO:0000259" key="2">
    <source>
        <dbReference type="Pfam" id="PF06605"/>
    </source>
</evidence>
<proteinExistence type="predicted"/>
<dbReference type="Proteomes" id="UP000287601">
    <property type="component" value="Chromosome"/>
</dbReference>
<sequence>MDPMDSIIRVYDQNMKKLAYLQNAFDIGYDLALNELWLASFSLPADDPKNIYCQPFNYVEIFDGKERIELFRIMPSSLTRNMKGVIAYQCEHVLATLLDDVMFKYHQIGGDSIGTVQVLRYILDRQTTGRWQIQECDFDRRFEYKWENENLLAALYSVPEVFDEAYRWEFDTTGTIWRLKLKKLPTKFKADIMYSKNMLEIKKTVDSTKVVTRLYCLGYGEGDNQLGIESVNGGVPYLEANTTTYGIKASILTDRRFESPETLKAYGLSVLNELKNPYKSYQVKAIDLHRKSPEKFEKFFPGDIVRIVDKQDDIIEDLPIVSVVKSDVRGNPGAINIEVANKSKDIAGTITDLASRTRINEVYAQGATNQMVIPFADNADPDHPAVMKVYIPDTMVRINKCILNFQFEAFRAYSKAVGGGGASTESTSAGGNSSQTSSASLGKIQTSINTEWGITLPGTPDIIHDSGEHNHGIRNGSKLALADGGYVYFYESGKHGHLLDTPHEHDIEIPEHEHTVDIPAHTHTVTFADHTHDLEFGIYQGETADMVSIRVDGNLLPDIEEDQDIDVVPYMSVDSSGKINRNTWHTIEIIPDKMTRVAANIFLQIFTQSRGGGDY</sequence>
<dbReference type="InterPro" id="IPR010572">
    <property type="entry name" value="Tail_dom"/>
</dbReference>
<dbReference type="RefSeq" id="WP_128746214.1">
    <property type="nucleotide sequence ID" value="NZ_CP035281.1"/>
</dbReference>
<feature type="region of interest" description="Disordered" evidence="1">
    <location>
        <begin position="421"/>
        <end position="441"/>
    </location>
</feature>
<dbReference type="EMBL" id="CP035281">
    <property type="protein sequence ID" value="QAT43434.1"/>
    <property type="molecule type" value="Genomic_DNA"/>
</dbReference>
<feature type="compositionally biased region" description="Low complexity" evidence="1">
    <location>
        <begin position="423"/>
        <end position="434"/>
    </location>
</feature>
<evidence type="ECO:0000313" key="4">
    <source>
        <dbReference type="Proteomes" id="UP000287601"/>
    </source>
</evidence>
<protein>
    <recommendedName>
        <fullName evidence="2">Tail spike domain-containing protein</fullName>
    </recommendedName>
</protein>
<dbReference type="InterPro" id="IPR007119">
    <property type="entry name" value="Phage_tail_spike_N"/>
</dbReference>
<accession>A0A410PX05</accession>
<dbReference type="NCBIfam" id="TIGR01665">
    <property type="entry name" value="put_anti_recept"/>
    <property type="match status" value="1"/>
</dbReference>
<organism evidence="3 4">
    <name type="scientific">Aminipila luticellarii</name>
    <dbReference type="NCBI Taxonomy" id="2507160"/>
    <lineage>
        <taxon>Bacteria</taxon>
        <taxon>Bacillati</taxon>
        <taxon>Bacillota</taxon>
        <taxon>Clostridia</taxon>
        <taxon>Peptostreptococcales</taxon>
        <taxon>Anaerovoracaceae</taxon>
        <taxon>Aminipila</taxon>
    </lineage>
</organism>
<dbReference type="KEGG" id="amij:EQM06_09525"/>
<reference evidence="3 4" key="1">
    <citation type="submission" date="2019-01" db="EMBL/GenBank/DDBJ databases">
        <title>Draft genomes of a novel of Aminipila strains.</title>
        <authorList>
            <person name="Ma S."/>
        </authorList>
    </citation>
    <scope>NUCLEOTIDE SEQUENCE [LARGE SCALE GENOMIC DNA]</scope>
    <source>
        <strain evidence="4">JN-39</strain>
    </source>
</reference>
<evidence type="ECO:0000256" key="1">
    <source>
        <dbReference type="SAM" id="MobiDB-lite"/>
    </source>
</evidence>
<feature type="domain" description="Tail spike" evidence="2">
    <location>
        <begin position="102"/>
        <end position="352"/>
    </location>
</feature>
<gene>
    <name evidence="3" type="ORF">EQM06_09525</name>
</gene>
<keyword evidence="4" id="KW-1185">Reference proteome</keyword>
<evidence type="ECO:0000313" key="3">
    <source>
        <dbReference type="EMBL" id="QAT43434.1"/>
    </source>
</evidence>
<dbReference type="OrthoDB" id="1696092at2"/>